<evidence type="ECO:0008006" key="4">
    <source>
        <dbReference type="Google" id="ProtNLM"/>
    </source>
</evidence>
<reference evidence="2 3" key="1">
    <citation type="submission" date="2024-09" db="EMBL/GenBank/DDBJ databases">
        <title>Laminarin stimulates single cell rates of sulfate reduction while oxygen inhibits transcriptomic activity in coastal marine sediment.</title>
        <authorList>
            <person name="Lindsay M."/>
            <person name="Orcutt B."/>
            <person name="Emerson D."/>
            <person name="Stepanauskas R."/>
            <person name="D'Angelo T."/>
        </authorList>
    </citation>
    <scope>NUCLEOTIDE SEQUENCE [LARGE SCALE GENOMIC DNA]</scope>
    <source>
        <strain evidence="2">SAG AM-311-K15</strain>
    </source>
</reference>
<comment type="caution">
    <text evidence="2">The sequence shown here is derived from an EMBL/GenBank/DDBJ whole genome shotgun (WGS) entry which is preliminary data.</text>
</comment>
<dbReference type="EMBL" id="JBHPBY010000098">
    <property type="protein sequence ID" value="MFC1850430.1"/>
    <property type="molecule type" value="Genomic_DNA"/>
</dbReference>
<keyword evidence="1" id="KW-1133">Transmembrane helix</keyword>
<organism evidence="2 3">
    <name type="scientific">candidate division CSSED10-310 bacterium</name>
    <dbReference type="NCBI Taxonomy" id="2855610"/>
    <lineage>
        <taxon>Bacteria</taxon>
        <taxon>Bacteria division CSSED10-310</taxon>
    </lineage>
</organism>
<keyword evidence="3" id="KW-1185">Reference proteome</keyword>
<sequence length="140" mass="16421">MFTKKGFIITCSILALIWIGVYIYITVDFETLLDRPEEVVLRFQGALKGFDFDKAWSKLSVRMKSEVFGDKTTFSRWIFTQPKIRRDIAFSNIINLTSKDSRTVKIFLKSRYYGDYAILMLIKERKGGWKIDDIQTNLNI</sequence>
<protein>
    <recommendedName>
        <fullName evidence="4">DUF4864 domain-containing protein</fullName>
    </recommendedName>
</protein>
<evidence type="ECO:0000313" key="2">
    <source>
        <dbReference type="EMBL" id="MFC1850430.1"/>
    </source>
</evidence>
<dbReference type="Proteomes" id="UP001594351">
    <property type="component" value="Unassembled WGS sequence"/>
</dbReference>
<evidence type="ECO:0000256" key="1">
    <source>
        <dbReference type="SAM" id="Phobius"/>
    </source>
</evidence>
<keyword evidence="1" id="KW-0812">Transmembrane</keyword>
<evidence type="ECO:0000313" key="3">
    <source>
        <dbReference type="Proteomes" id="UP001594351"/>
    </source>
</evidence>
<proteinExistence type="predicted"/>
<name>A0ABV6YW40_UNCC1</name>
<gene>
    <name evidence="2" type="ORF">ACFL27_09595</name>
</gene>
<keyword evidence="1" id="KW-0472">Membrane</keyword>
<feature type="transmembrane region" description="Helical" evidence="1">
    <location>
        <begin position="6"/>
        <end position="25"/>
    </location>
</feature>
<accession>A0ABV6YW40</accession>